<dbReference type="CDD" id="cd08168">
    <property type="entry name" value="Cytochrom_C3"/>
    <property type="match status" value="1"/>
</dbReference>
<feature type="compositionally biased region" description="Low complexity" evidence="19">
    <location>
        <begin position="1356"/>
        <end position="1366"/>
    </location>
</feature>
<dbReference type="InterPro" id="IPR009030">
    <property type="entry name" value="Growth_fac_rcpt_cys_sf"/>
</dbReference>
<dbReference type="InterPro" id="IPR032778">
    <property type="entry name" value="GF_recep_IV"/>
</dbReference>
<dbReference type="CDD" id="cd05057">
    <property type="entry name" value="PTKc_EGFR_like"/>
    <property type="match status" value="1"/>
</dbReference>
<dbReference type="Pfam" id="PF07714">
    <property type="entry name" value="PK_Tyr_Ser-Thr"/>
    <property type="match status" value="1"/>
</dbReference>
<dbReference type="GO" id="GO:0043235">
    <property type="term" value="C:receptor complex"/>
    <property type="evidence" value="ECO:0007669"/>
    <property type="project" value="TreeGrafter"/>
</dbReference>
<evidence type="ECO:0000256" key="19">
    <source>
        <dbReference type="SAM" id="MobiDB-lite"/>
    </source>
</evidence>
<accession>A0A6E8VXW2</accession>
<dbReference type="VEuPathDB" id="VectorBase:ACON008819"/>
<dbReference type="PROSITE" id="PS00109">
    <property type="entry name" value="PROTEIN_KINASE_TYR"/>
    <property type="match status" value="1"/>
</dbReference>
<evidence type="ECO:0000256" key="10">
    <source>
        <dbReference type="ARBA" id="ARBA00023136"/>
    </source>
</evidence>
<evidence type="ECO:0000256" key="12">
    <source>
        <dbReference type="ARBA" id="ARBA00023170"/>
    </source>
</evidence>
<dbReference type="PANTHER" id="PTHR24416:SF566">
    <property type="entry name" value="EPIDERMAL GROWTH FACTOR RECEPTOR"/>
    <property type="match status" value="1"/>
</dbReference>
<protein>
    <recommendedName>
        <fullName evidence="15">Receptor protein-tyrosine kinase</fullName>
        <ecNumber evidence="15">2.7.10.1</ecNumber>
    </recommendedName>
</protein>
<dbReference type="VEuPathDB" id="VectorBase:ACON2_037835"/>
<dbReference type="InterPro" id="IPR000719">
    <property type="entry name" value="Prot_kinase_dom"/>
</dbReference>
<reference key="1">
    <citation type="journal article" date="2019" name="Genes (Basel)">
        <title>A High-Quality De novo Genome Assembly from a Single Mosquito Using PacBio Sequencing.</title>
        <authorList>
            <person name="Kingan S.B."/>
            <person name="Heaton H."/>
            <person name="Cudini J."/>
            <person name="Lambert C.C."/>
            <person name="Baybayan P."/>
            <person name="Galvin B.D."/>
            <person name="Durbin R."/>
            <person name="Korlach J."/>
            <person name="Lawniczak M.K.N."/>
        </authorList>
    </citation>
    <scope>NUCLEOTIDE SEQUENCE [LARGE SCALE GENOMIC DNA]</scope>
    <source>
        <strain>Mali-NIH</strain>
    </source>
</reference>
<keyword evidence="13" id="KW-0325">Glycoprotein</keyword>
<dbReference type="FunFam" id="1.10.510.10:FF:000233">
    <property type="entry name" value="receptor tyrosine-protein kinase erbB-3"/>
    <property type="match status" value="1"/>
</dbReference>
<feature type="transmembrane region" description="Helical" evidence="20">
    <location>
        <begin position="808"/>
        <end position="830"/>
    </location>
</feature>
<feature type="binding site" evidence="17">
    <location>
        <begin position="881"/>
        <end position="889"/>
    </location>
    <ligand>
        <name>ATP</name>
        <dbReference type="ChEBI" id="CHEBI:30616"/>
    </ligand>
</feature>
<dbReference type="InterPro" id="IPR036941">
    <property type="entry name" value="Rcpt_L-dom_sf"/>
</dbReference>
<evidence type="ECO:0000256" key="9">
    <source>
        <dbReference type="ARBA" id="ARBA00022989"/>
    </source>
</evidence>
<dbReference type="PROSITE" id="PS51257">
    <property type="entry name" value="PROKAR_LIPOPROTEIN"/>
    <property type="match status" value="1"/>
</dbReference>
<dbReference type="PANTHER" id="PTHR24416">
    <property type="entry name" value="TYROSINE-PROTEIN KINASE RECEPTOR"/>
    <property type="match status" value="1"/>
</dbReference>
<evidence type="ECO:0000256" key="2">
    <source>
        <dbReference type="ARBA" id="ARBA00022473"/>
    </source>
</evidence>
<dbReference type="SMART" id="SM00261">
    <property type="entry name" value="FU"/>
    <property type="match status" value="7"/>
</dbReference>
<dbReference type="Pfam" id="PF01030">
    <property type="entry name" value="Recep_L_domain"/>
    <property type="match status" value="2"/>
</dbReference>
<feature type="transmembrane region" description="Helical" evidence="20">
    <location>
        <begin position="937"/>
        <end position="956"/>
    </location>
</feature>
<dbReference type="InterPro" id="IPR020635">
    <property type="entry name" value="Tyr_kinase_cat_dom"/>
</dbReference>
<dbReference type="FunFam" id="2.10.220.10:FF:000001">
    <property type="entry name" value="Receptor protein-tyrosine kinase"/>
    <property type="match status" value="1"/>
</dbReference>
<dbReference type="InterPro" id="IPR011009">
    <property type="entry name" value="Kinase-like_dom_sf"/>
</dbReference>
<evidence type="ECO:0000313" key="25">
    <source>
        <dbReference type="Proteomes" id="UP001105220"/>
    </source>
</evidence>
<dbReference type="SUPFAM" id="SSF56112">
    <property type="entry name" value="Protein kinase-like (PK-like)"/>
    <property type="match status" value="1"/>
</dbReference>
<evidence type="ECO:0000259" key="23">
    <source>
        <dbReference type="PROSITE" id="PS51379"/>
    </source>
</evidence>
<dbReference type="GO" id="GO:0043066">
    <property type="term" value="P:negative regulation of apoptotic process"/>
    <property type="evidence" value="ECO:0007669"/>
    <property type="project" value="TreeGrafter"/>
</dbReference>
<feature type="binding site" evidence="17 18">
    <location>
        <position position="908"/>
    </location>
    <ligand>
        <name>ATP</name>
        <dbReference type="ChEBI" id="CHEBI:30616"/>
    </ligand>
</feature>
<dbReference type="Pfam" id="PF00757">
    <property type="entry name" value="Furin-like"/>
    <property type="match status" value="1"/>
</dbReference>
<dbReference type="PRINTS" id="PR00109">
    <property type="entry name" value="TYRKINASE"/>
</dbReference>
<dbReference type="GO" id="GO:0038127">
    <property type="term" value="P:ERBB signaling pathway"/>
    <property type="evidence" value="ECO:0007669"/>
    <property type="project" value="UniProtKB-ARBA"/>
</dbReference>
<dbReference type="Gene3D" id="2.10.220.10">
    <property type="entry name" value="Hormone Receptor, Insulin-like Growth Factor Receptor 1, Chain A, domain 2"/>
    <property type="match status" value="4"/>
</dbReference>
<feature type="chain" id="PRO_5026308342" description="Receptor protein-tyrosine kinase" evidence="21">
    <location>
        <begin position="25"/>
        <end position="1470"/>
    </location>
</feature>
<keyword evidence="6 15" id="KW-0547">Nucleotide-binding</keyword>
<organism evidence="24 25">
    <name type="scientific">Anopheles coluzzii</name>
    <name type="common">African malaria mosquito</name>
    <dbReference type="NCBI Taxonomy" id="1518534"/>
    <lineage>
        <taxon>Eukaryota</taxon>
        <taxon>Metazoa</taxon>
        <taxon>Ecdysozoa</taxon>
        <taxon>Arthropoda</taxon>
        <taxon>Hexapoda</taxon>
        <taxon>Insecta</taxon>
        <taxon>Pterygota</taxon>
        <taxon>Neoptera</taxon>
        <taxon>Endopterygota</taxon>
        <taxon>Diptera</taxon>
        <taxon>Nematocera</taxon>
        <taxon>Culicoidea</taxon>
        <taxon>Culicidae</taxon>
        <taxon>Anophelinae</taxon>
        <taxon>Anopheles</taxon>
    </lineage>
</organism>
<dbReference type="EC" id="2.7.10.1" evidence="15"/>
<dbReference type="SUPFAM" id="SSF52058">
    <property type="entry name" value="L domain-like"/>
    <property type="match status" value="2"/>
</dbReference>
<keyword evidence="12 15" id="KW-0675">Receptor</keyword>
<dbReference type="InterPro" id="IPR050122">
    <property type="entry name" value="RTK"/>
</dbReference>
<feature type="signal peptide" evidence="21">
    <location>
        <begin position="1"/>
        <end position="24"/>
    </location>
</feature>
<dbReference type="GO" id="GO:0009925">
    <property type="term" value="C:basal plasma membrane"/>
    <property type="evidence" value="ECO:0007669"/>
    <property type="project" value="TreeGrafter"/>
</dbReference>
<dbReference type="GO" id="GO:0004714">
    <property type="term" value="F:transmembrane receptor protein tyrosine kinase activity"/>
    <property type="evidence" value="ECO:0007669"/>
    <property type="project" value="UniProtKB-EC"/>
</dbReference>
<comment type="catalytic activity">
    <reaction evidence="14">
        <text>L-tyrosyl-[protein] + ATP = O-phospho-L-tyrosyl-[protein] + ADP + H(+)</text>
        <dbReference type="Rhea" id="RHEA:10596"/>
        <dbReference type="Rhea" id="RHEA-COMP:10136"/>
        <dbReference type="Rhea" id="RHEA-COMP:20101"/>
        <dbReference type="ChEBI" id="CHEBI:15378"/>
        <dbReference type="ChEBI" id="CHEBI:30616"/>
        <dbReference type="ChEBI" id="CHEBI:46858"/>
        <dbReference type="ChEBI" id="CHEBI:61978"/>
        <dbReference type="ChEBI" id="CHEBI:456216"/>
        <dbReference type="EC" id="2.7.10.1"/>
    </reaction>
</comment>
<evidence type="ECO:0000256" key="6">
    <source>
        <dbReference type="ARBA" id="ARBA00022741"/>
    </source>
</evidence>
<keyword evidence="7 15" id="KW-0418">Kinase</keyword>
<dbReference type="InterPro" id="IPR017896">
    <property type="entry name" value="4Fe4S_Fe-S-bd"/>
</dbReference>
<dbReference type="VEuPathDB" id="VectorBase:ACMO_010995"/>
<evidence type="ECO:0000256" key="20">
    <source>
        <dbReference type="SAM" id="Phobius"/>
    </source>
</evidence>
<feature type="region of interest" description="Disordered" evidence="19">
    <location>
        <begin position="1203"/>
        <end position="1222"/>
    </location>
</feature>
<evidence type="ECO:0000256" key="15">
    <source>
        <dbReference type="PIRNR" id="PIRNR000619"/>
    </source>
</evidence>
<evidence type="ECO:0000256" key="7">
    <source>
        <dbReference type="ARBA" id="ARBA00022777"/>
    </source>
</evidence>
<name>A0A6E8VXW2_ANOCL</name>
<dbReference type="InterPro" id="IPR017441">
    <property type="entry name" value="Protein_kinase_ATP_BS"/>
</dbReference>
<dbReference type="Gene3D" id="3.80.20.20">
    <property type="entry name" value="Receptor L-domain"/>
    <property type="match status" value="2"/>
</dbReference>
<evidence type="ECO:0000256" key="4">
    <source>
        <dbReference type="ARBA" id="ARBA00022679"/>
    </source>
</evidence>
<feature type="active site" description="Proton acceptor" evidence="16">
    <location>
        <position position="1000"/>
    </location>
</feature>
<dbReference type="InterPro" id="IPR000494">
    <property type="entry name" value="Rcpt_L-dom"/>
</dbReference>
<dbReference type="FunFam" id="2.10.220.10:FF:000024">
    <property type="entry name" value="Receptor protein-tyrosine kinase"/>
    <property type="match status" value="1"/>
</dbReference>
<feature type="compositionally biased region" description="Polar residues" evidence="19">
    <location>
        <begin position="1424"/>
        <end position="1446"/>
    </location>
</feature>
<dbReference type="GO" id="GO:0009966">
    <property type="term" value="P:regulation of signal transduction"/>
    <property type="evidence" value="ECO:0007669"/>
    <property type="project" value="UniProtKB-ARBA"/>
</dbReference>
<feature type="compositionally biased region" description="Basic and acidic residues" evidence="19">
    <location>
        <begin position="1447"/>
        <end position="1470"/>
    </location>
</feature>
<dbReference type="PIRSF" id="PIRSF000619">
    <property type="entry name" value="TyrPK_EGF-R"/>
    <property type="match status" value="1"/>
</dbReference>
<dbReference type="FunFam" id="3.80.20.20:FF:000009">
    <property type="entry name" value="Receptor protein-tyrosine kinase"/>
    <property type="match status" value="1"/>
</dbReference>
<keyword evidence="5 20" id="KW-0812">Transmembrane</keyword>
<evidence type="ECO:0000256" key="18">
    <source>
        <dbReference type="PROSITE-ProRule" id="PRU10141"/>
    </source>
</evidence>
<keyword evidence="2" id="KW-0217">Developmental protein</keyword>
<evidence type="ECO:0000256" key="1">
    <source>
        <dbReference type="ARBA" id="ARBA00004479"/>
    </source>
</evidence>
<feature type="region of interest" description="Disordered" evidence="19">
    <location>
        <begin position="1356"/>
        <end position="1470"/>
    </location>
</feature>
<keyword evidence="9 20" id="KW-1133">Transmembrane helix</keyword>
<dbReference type="InterPro" id="IPR006211">
    <property type="entry name" value="Furin-like_Cys-rich_dom"/>
</dbReference>
<evidence type="ECO:0000256" key="3">
    <source>
        <dbReference type="ARBA" id="ARBA00022553"/>
    </source>
</evidence>
<comment type="similarity">
    <text evidence="15">Belongs to the protein kinase superfamily. Tyr protein kinase family. EGF receptor subfamily.</text>
</comment>
<dbReference type="SUPFAM" id="SSF57184">
    <property type="entry name" value="Growth factor receptor domain"/>
    <property type="match status" value="3"/>
</dbReference>
<dbReference type="EnsemblMetazoa" id="ACON008819-RA">
    <property type="protein sequence ID" value="ACON008819-PA"/>
    <property type="gene ID" value="ACON008819"/>
</dbReference>
<dbReference type="GO" id="GO:0022008">
    <property type="term" value="P:neurogenesis"/>
    <property type="evidence" value="ECO:0007669"/>
    <property type="project" value="TreeGrafter"/>
</dbReference>
<evidence type="ECO:0000256" key="11">
    <source>
        <dbReference type="ARBA" id="ARBA00023137"/>
    </source>
</evidence>
<evidence type="ECO:0000259" key="22">
    <source>
        <dbReference type="PROSITE" id="PS50011"/>
    </source>
</evidence>
<keyword evidence="8 15" id="KW-0067">ATP-binding</keyword>
<evidence type="ECO:0000256" key="16">
    <source>
        <dbReference type="PIRSR" id="PIRSR000619-1"/>
    </source>
</evidence>
<evidence type="ECO:0000256" key="14">
    <source>
        <dbReference type="ARBA" id="ARBA00051243"/>
    </source>
</evidence>
<dbReference type="Proteomes" id="UP001105220">
    <property type="component" value="Unplaced"/>
</dbReference>
<dbReference type="PROSITE" id="PS51379">
    <property type="entry name" value="4FE4S_FER_2"/>
    <property type="match status" value="1"/>
</dbReference>
<evidence type="ECO:0000256" key="17">
    <source>
        <dbReference type="PIRSR" id="PIRSR000619-2"/>
    </source>
</evidence>
<keyword evidence="3" id="KW-0597">Phosphoprotein</keyword>
<feature type="compositionally biased region" description="Low complexity" evidence="19">
    <location>
        <begin position="1318"/>
        <end position="1329"/>
    </location>
</feature>
<dbReference type="SMART" id="SM00219">
    <property type="entry name" value="TyrKc"/>
    <property type="match status" value="1"/>
</dbReference>
<keyword evidence="10 15" id="KW-0472">Membrane</keyword>
<keyword evidence="25" id="KW-1185">Reference proteome</keyword>
<evidence type="ECO:0000313" key="24">
    <source>
        <dbReference type="EnsemblMetazoa" id="ACON008819-PA"/>
    </source>
</evidence>
<dbReference type="InterPro" id="IPR001245">
    <property type="entry name" value="Ser-Thr/Tyr_kinase_cat_dom"/>
</dbReference>
<feature type="region of interest" description="Disordered" evidence="19">
    <location>
        <begin position="1303"/>
        <end position="1329"/>
    </location>
</feature>
<reference evidence="24" key="2">
    <citation type="submission" date="2020-05" db="UniProtKB">
        <authorList>
            <consortium name="EnsemblMetazoa"/>
        </authorList>
    </citation>
    <scope>IDENTIFICATION</scope>
    <source>
        <strain evidence="24">Ngousso</strain>
    </source>
</reference>
<dbReference type="Pfam" id="PF14843">
    <property type="entry name" value="GF_recep_IV"/>
    <property type="match status" value="1"/>
</dbReference>
<dbReference type="InterPro" id="IPR008266">
    <property type="entry name" value="Tyr_kinase_AS"/>
</dbReference>
<proteinExistence type="inferred from homology"/>
<evidence type="ECO:0000256" key="5">
    <source>
        <dbReference type="ARBA" id="ARBA00022692"/>
    </source>
</evidence>
<dbReference type="Gene3D" id="1.10.510.10">
    <property type="entry name" value="Transferase(Phosphotransferase) domain 1"/>
    <property type="match status" value="1"/>
</dbReference>
<feature type="domain" description="4Fe-4S ferredoxin-type" evidence="23">
    <location>
        <begin position="323"/>
        <end position="352"/>
    </location>
</feature>
<dbReference type="PROSITE" id="PS00107">
    <property type="entry name" value="PROTEIN_KINASE_ATP"/>
    <property type="match status" value="1"/>
</dbReference>
<keyword evidence="4 15" id="KW-0808">Transferase</keyword>
<feature type="domain" description="Protein kinase" evidence="22">
    <location>
        <begin position="875"/>
        <end position="1142"/>
    </location>
</feature>
<dbReference type="PROSITE" id="PS50011">
    <property type="entry name" value="PROTEIN_KINASE_DOM"/>
    <property type="match status" value="1"/>
</dbReference>
<dbReference type="GO" id="GO:0005524">
    <property type="term" value="F:ATP binding"/>
    <property type="evidence" value="ECO:0007669"/>
    <property type="project" value="UniProtKB-UniRule"/>
</dbReference>
<dbReference type="GO" id="GO:0008284">
    <property type="term" value="P:positive regulation of cell population proliferation"/>
    <property type="evidence" value="ECO:0007669"/>
    <property type="project" value="TreeGrafter"/>
</dbReference>
<comment type="subcellular location">
    <subcellularLocation>
        <location evidence="1">Membrane</location>
        <topology evidence="1">Single-pass type I membrane protein</topology>
    </subcellularLocation>
</comment>
<evidence type="ECO:0000256" key="21">
    <source>
        <dbReference type="SAM" id="SignalP"/>
    </source>
</evidence>
<dbReference type="InterPro" id="IPR016245">
    <property type="entry name" value="Tyr_kinase_EGF/ERB/XmrK_rcpt"/>
</dbReference>
<dbReference type="CDD" id="cd00064">
    <property type="entry name" value="FU"/>
    <property type="match status" value="4"/>
</dbReference>
<sequence length="1470" mass="163518">MGAYGVRLVTAALLLSVLFSTGSCYMRDFAHKNEINEMRVCIGTNGRMSVPANREYHYKNLRDRYTNCTYVDGNLEITWIQNITDLNFLQHIREVTGYVLISHIDLPQVILPRLQIIRGRTTFKLNKWEEAYGLFVSFSHMNTLELPALRDILGGSVGFFNNYNLCHMKSINWEEILSAPQTSMQYTFNFSSPERVCPPCHPSCEVGCWGEGAHNCQRFSKLNCSPQCSQGRCFGPKPRECCHLFCAGGCTGPTQSDCLACKNFYDDGVCKQECPPMQIYNPTNYFWEPNPDGKYAYGATCVRKCPEHLLKDNGACVRKCPKGKMPQNSECVPCKGVCPKTCPGEGIVHSDNIGNYKDCTIIEGSLEILDQSFDGFQQVYTNFSFGPRYIKIDPDRLEVFSTVKEITGFINIQAHHPNFTTLNYFRNLEVVGGRQLKENLFASVYIVKTSLKSLELKSLKRVNSGSIVILENSDLCFVEDIDWSEIKKSSDHEVMVQKNRNATECHEEGMECSEQCSKAGCWGKGPEQCLECKNVKYKGKCLDSCKSLPRLYSVDSKTCGDCHQECKDFCYGPNEDNCGSCMNVKDGRFCVAECPTTKHAMNGTCINCHKTCVGCRGPRDTIAPDGCISCDKAIIGSDAKIERCLMKDESCPDGYYSDYVLQEEGPLKQLSGKAVCRKCHPRCKKCTGYGFHEQFCQECTGYKKGEQCEDECPQDFYANEETRICLPCHQECRGCHGLGDDHCDECRNLKLFEGDPYDNATTFTCVSNCPASHPYKRFPQEAGKIGPYCSADSMQSGLRIEPQTQVKIVMGSVMALILLCVVFGIAFVLFSRHKNKKDAVKMTMALAGCEDSEPLRPSNVGPNLTKLRIIKEAEIRRGGVLGMGAFGRVFKGVWMPEGESVKIPVAIKVLMEMSGSESSKEFLEEAYIMASVEHPNLLKLLAVCMTSQMMLITQLMPLGCLLDYVRNNKDKIGSKALLNWSTQIARGMAYLEERRLVHRDLAARNVLVQTPSCVKITDFGLAKLLDFDSDEYRAAGGKMPIKWLALECIRHRVFTSKSDVWAFGITIWELLTYGARPYENVPAKDVPELIEIGHKLPQPDICSLDVYCILLSCWVLDADARPTFKQLAETFAEKARDPGRYLMIPGDKFMRLPSYTNQDEKDLIRTLAPVAMAAAAAAAAAGASNVDVPSTIAETDEYLQPKTRPSIMLPGPSAVEPSDEMPKSLRYCKDPLKPDDETDGHGKEVGVGGIRLNLPLDEDDYLMPTCQSQNQSTPGYMDLIGVPASVDNPEYLMGSTQAIAGLAQGSMGPHTPPPPNTPNGMPTHQHSQIQLQPIQQPLQTLQHQYQQQLQQQQQQQQQLQQHQQHQLQHHHQPQLSQSSHNSSSSHGGPTPSIISHTPSLSSASGSIGPKSADQPGAAAGLHHQQPSSPPTQTIGIPLSPTETEATSSEHEYYNDLQRELIPLHRNETTV</sequence>
<evidence type="ECO:0000256" key="8">
    <source>
        <dbReference type="ARBA" id="ARBA00022840"/>
    </source>
</evidence>
<dbReference type="FunFam" id="3.30.200.20:FF:000422">
    <property type="entry name" value="Receptor protein-tyrosine kinase"/>
    <property type="match status" value="1"/>
</dbReference>
<keyword evidence="21" id="KW-0732">Signal</keyword>
<feature type="compositionally biased region" description="Low complexity" evidence="19">
    <location>
        <begin position="1373"/>
        <end position="1386"/>
    </location>
</feature>
<feature type="compositionally biased region" description="Polar residues" evidence="19">
    <location>
        <begin position="1392"/>
        <end position="1405"/>
    </location>
</feature>
<evidence type="ECO:0000256" key="13">
    <source>
        <dbReference type="ARBA" id="ARBA00023180"/>
    </source>
</evidence>
<dbReference type="InterPro" id="IPR006212">
    <property type="entry name" value="Furin_repeat"/>
</dbReference>
<keyword evidence="11 15" id="KW-0829">Tyrosine-protein kinase</keyword>
<dbReference type="Gene3D" id="3.30.200.20">
    <property type="entry name" value="Phosphorylase Kinase, domain 1"/>
    <property type="match status" value="1"/>
</dbReference>